<dbReference type="InterPro" id="IPR051043">
    <property type="entry name" value="Sulfatase_Mod_Factor_Kinase"/>
</dbReference>
<dbReference type="Pfam" id="PF03781">
    <property type="entry name" value="FGE-sulfatase"/>
    <property type="match status" value="1"/>
</dbReference>
<dbReference type="Gene3D" id="3.90.1580.10">
    <property type="entry name" value="paralog of FGE (formylglycine-generating enzyme)"/>
    <property type="match status" value="1"/>
</dbReference>
<evidence type="ECO:0000313" key="3">
    <source>
        <dbReference type="Proteomes" id="UP001217485"/>
    </source>
</evidence>
<comment type="caution">
    <text evidence="2">The sequence shown here is derived from an EMBL/GenBank/DDBJ whole genome shotgun (WGS) entry which is preliminary data.</text>
</comment>
<gene>
    <name evidence="2" type="ORF">POL72_46045</name>
</gene>
<evidence type="ECO:0000259" key="1">
    <source>
        <dbReference type="Pfam" id="PF03781"/>
    </source>
</evidence>
<dbReference type="InterPro" id="IPR016187">
    <property type="entry name" value="CTDL_fold"/>
</dbReference>
<keyword evidence="3" id="KW-1185">Reference proteome</keyword>
<proteinExistence type="predicted"/>
<dbReference type="PANTHER" id="PTHR23150:SF19">
    <property type="entry name" value="FORMYLGLYCINE-GENERATING ENZYME"/>
    <property type="match status" value="1"/>
</dbReference>
<organism evidence="2 3">
    <name type="scientific">Sorangium atrum</name>
    <dbReference type="NCBI Taxonomy" id="2995308"/>
    <lineage>
        <taxon>Bacteria</taxon>
        <taxon>Pseudomonadati</taxon>
        <taxon>Myxococcota</taxon>
        <taxon>Polyangia</taxon>
        <taxon>Polyangiales</taxon>
        <taxon>Polyangiaceae</taxon>
        <taxon>Sorangium</taxon>
    </lineage>
</organism>
<dbReference type="InterPro" id="IPR042095">
    <property type="entry name" value="SUMF_sf"/>
</dbReference>
<reference evidence="2 3" key="1">
    <citation type="submission" date="2023-01" db="EMBL/GenBank/DDBJ databases">
        <title>Minimal conservation of predation-associated metabolite biosynthetic gene clusters underscores biosynthetic potential of Myxococcota including descriptions for ten novel species: Archangium lansinium sp. nov., Myxococcus landrumus sp. nov., Nannocystis bai.</title>
        <authorList>
            <person name="Ahearne A."/>
            <person name="Stevens C."/>
            <person name="Dowd S."/>
        </authorList>
    </citation>
    <scope>NUCLEOTIDE SEQUENCE [LARGE SCALE GENOMIC DNA]</scope>
    <source>
        <strain evidence="2 3">WIWO2</strain>
    </source>
</reference>
<accession>A0ABT5CHQ8</accession>
<dbReference type="Proteomes" id="UP001217485">
    <property type="component" value="Unassembled WGS sequence"/>
</dbReference>
<dbReference type="SUPFAM" id="SSF56436">
    <property type="entry name" value="C-type lectin-like"/>
    <property type="match status" value="1"/>
</dbReference>
<name>A0ABT5CHQ8_9BACT</name>
<evidence type="ECO:0000313" key="2">
    <source>
        <dbReference type="EMBL" id="MDC0685163.1"/>
    </source>
</evidence>
<sequence length="259" mass="28546">MPGGTFYRSNEESYPATVSDFRLDRYEVTVGRFRAFVEALKGTRRDPPALGVGERPGVTDSGWQFDWTSSLSANTQELKVQLECEYYPTWTAEPGPNEHRPIHCVTWYEAFAFCVWDGGYLPTEAEWNYAAAGGDEQRVYPWGASRERGFAANECRGDGSSSGCSVAAFLPVGSFSPSGDARWGHADMLGNVSEWTLDCNGDYPMPCEDCSNQGCSGAARYVVRGGNAIAPLYDTTFRNSEDRTGRTQGVRCARKIQAE</sequence>
<dbReference type="PANTHER" id="PTHR23150">
    <property type="entry name" value="SULFATASE MODIFYING FACTOR 1, 2"/>
    <property type="match status" value="1"/>
</dbReference>
<dbReference type="EMBL" id="JAQNDK010000006">
    <property type="protein sequence ID" value="MDC0685163.1"/>
    <property type="molecule type" value="Genomic_DNA"/>
</dbReference>
<feature type="domain" description="Sulfatase-modifying factor enzyme-like" evidence="1">
    <location>
        <begin position="3"/>
        <end position="254"/>
    </location>
</feature>
<protein>
    <submittedName>
        <fullName evidence="2">SUMF1/EgtB/PvdO family nonheme iron enzyme</fullName>
    </submittedName>
</protein>
<dbReference type="RefSeq" id="WP_272103272.1">
    <property type="nucleotide sequence ID" value="NZ_JAQNDK010000006.1"/>
</dbReference>
<dbReference type="InterPro" id="IPR005532">
    <property type="entry name" value="SUMF_dom"/>
</dbReference>